<dbReference type="EC" id="2.4.1.129" evidence="7"/>
<dbReference type="GO" id="GO:0008360">
    <property type="term" value="P:regulation of cell shape"/>
    <property type="evidence" value="ECO:0007669"/>
    <property type="project" value="UniProtKB-KW"/>
</dbReference>
<dbReference type="PANTHER" id="PTHR30474">
    <property type="entry name" value="CELL CYCLE PROTEIN"/>
    <property type="match status" value="1"/>
</dbReference>
<gene>
    <name evidence="7" type="primary">rodA_13</name>
    <name evidence="7" type="ORF">SDC9_183344</name>
</gene>
<dbReference type="PANTHER" id="PTHR30474:SF1">
    <property type="entry name" value="PEPTIDOGLYCAN GLYCOSYLTRANSFERASE MRDB"/>
    <property type="match status" value="1"/>
</dbReference>
<dbReference type="AlphaFoldDB" id="A0A645HBV0"/>
<dbReference type="InterPro" id="IPR001182">
    <property type="entry name" value="FtsW/RodA"/>
</dbReference>
<dbReference type="Pfam" id="PF01098">
    <property type="entry name" value="FTSW_RODA_SPOVE"/>
    <property type="match status" value="1"/>
</dbReference>
<comment type="caution">
    <text evidence="7">The sequence shown here is derived from an EMBL/GenBank/DDBJ whole genome shotgun (WGS) entry which is preliminary data.</text>
</comment>
<feature type="transmembrane region" description="Helical" evidence="6">
    <location>
        <begin position="20"/>
        <end position="45"/>
    </location>
</feature>
<dbReference type="GO" id="GO:0051301">
    <property type="term" value="P:cell division"/>
    <property type="evidence" value="ECO:0007669"/>
    <property type="project" value="InterPro"/>
</dbReference>
<evidence type="ECO:0000256" key="5">
    <source>
        <dbReference type="ARBA" id="ARBA00023136"/>
    </source>
</evidence>
<comment type="subcellular location">
    <subcellularLocation>
        <location evidence="1">Membrane</location>
        <topology evidence="1">Multi-pass membrane protein</topology>
    </subcellularLocation>
</comment>
<keyword evidence="5 6" id="KW-0472">Membrane</keyword>
<protein>
    <submittedName>
        <fullName evidence="7">Peptidoglycan glycosyltransferase RodA</fullName>
        <ecNumber evidence="7">2.4.1.129</ecNumber>
    </submittedName>
</protein>
<keyword evidence="7" id="KW-0328">Glycosyltransferase</keyword>
<keyword evidence="3" id="KW-0133">Cell shape</keyword>
<evidence type="ECO:0000256" key="1">
    <source>
        <dbReference type="ARBA" id="ARBA00004141"/>
    </source>
</evidence>
<name>A0A645HBV0_9ZZZZ</name>
<feature type="transmembrane region" description="Helical" evidence="6">
    <location>
        <begin position="95"/>
        <end position="115"/>
    </location>
</feature>
<reference evidence="7" key="1">
    <citation type="submission" date="2019-08" db="EMBL/GenBank/DDBJ databases">
        <authorList>
            <person name="Kucharzyk K."/>
            <person name="Murdoch R.W."/>
            <person name="Higgins S."/>
            <person name="Loffler F."/>
        </authorList>
    </citation>
    <scope>NUCLEOTIDE SEQUENCE</scope>
</reference>
<keyword evidence="2 6" id="KW-0812">Transmembrane</keyword>
<proteinExistence type="predicted"/>
<keyword evidence="7" id="KW-0808">Transferase</keyword>
<feature type="transmembrane region" description="Helical" evidence="6">
    <location>
        <begin position="57"/>
        <end position="75"/>
    </location>
</feature>
<dbReference type="GO" id="GO:0016757">
    <property type="term" value="F:glycosyltransferase activity"/>
    <property type="evidence" value="ECO:0007669"/>
    <property type="project" value="UniProtKB-KW"/>
</dbReference>
<evidence type="ECO:0000256" key="6">
    <source>
        <dbReference type="SAM" id="Phobius"/>
    </source>
</evidence>
<evidence type="ECO:0000256" key="2">
    <source>
        <dbReference type="ARBA" id="ARBA00022692"/>
    </source>
</evidence>
<sequence>MGAEDPGYYNWIPVNFTDFIFAVIGENFGFAGAMALLAAFALVLWRLIVIARKSPDIFSRSIAAGMFGLLLFSILQNIGMTIGIMPISGITLPYVSYGGSSLLTNMMALGVVLNVNRRRRAPRPLLR</sequence>
<dbReference type="EMBL" id="VSSQ01089668">
    <property type="protein sequence ID" value="MPN35842.1"/>
    <property type="molecule type" value="Genomic_DNA"/>
</dbReference>
<evidence type="ECO:0000256" key="3">
    <source>
        <dbReference type="ARBA" id="ARBA00022960"/>
    </source>
</evidence>
<keyword evidence="4 6" id="KW-1133">Transmembrane helix</keyword>
<dbReference type="GO" id="GO:0032153">
    <property type="term" value="C:cell division site"/>
    <property type="evidence" value="ECO:0007669"/>
    <property type="project" value="TreeGrafter"/>
</dbReference>
<dbReference type="GO" id="GO:0005886">
    <property type="term" value="C:plasma membrane"/>
    <property type="evidence" value="ECO:0007669"/>
    <property type="project" value="TreeGrafter"/>
</dbReference>
<organism evidence="7">
    <name type="scientific">bioreactor metagenome</name>
    <dbReference type="NCBI Taxonomy" id="1076179"/>
    <lineage>
        <taxon>unclassified sequences</taxon>
        <taxon>metagenomes</taxon>
        <taxon>ecological metagenomes</taxon>
    </lineage>
</organism>
<evidence type="ECO:0000256" key="4">
    <source>
        <dbReference type="ARBA" id="ARBA00022989"/>
    </source>
</evidence>
<accession>A0A645HBV0</accession>
<dbReference type="GO" id="GO:0015648">
    <property type="term" value="F:lipid-linked peptidoglycan transporter activity"/>
    <property type="evidence" value="ECO:0007669"/>
    <property type="project" value="TreeGrafter"/>
</dbReference>
<evidence type="ECO:0000313" key="7">
    <source>
        <dbReference type="EMBL" id="MPN35842.1"/>
    </source>
</evidence>